<accession>A0AAU8DSB8</accession>
<evidence type="ECO:0000256" key="2">
    <source>
        <dbReference type="ARBA" id="ARBA00023315"/>
    </source>
</evidence>
<dbReference type="InterPro" id="IPR016181">
    <property type="entry name" value="Acyl_CoA_acyltransferase"/>
</dbReference>
<dbReference type="PANTHER" id="PTHR43626:SF4">
    <property type="entry name" value="GCN5-RELATED N-ACETYLTRANSFERASE 2, CHLOROPLASTIC"/>
    <property type="match status" value="1"/>
</dbReference>
<organism evidence="4">
    <name type="scientific">Nakamurella sp. A5-74</name>
    <dbReference type="NCBI Taxonomy" id="3158264"/>
    <lineage>
        <taxon>Bacteria</taxon>
        <taxon>Bacillati</taxon>
        <taxon>Actinomycetota</taxon>
        <taxon>Actinomycetes</taxon>
        <taxon>Nakamurellales</taxon>
        <taxon>Nakamurellaceae</taxon>
        <taxon>Nakamurella</taxon>
    </lineage>
</organism>
<dbReference type="Pfam" id="PF00583">
    <property type="entry name" value="Acetyltransf_1"/>
    <property type="match status" value="1"/>
</dbReference>
<proteinExistence type="predicted"/>
<feature type="domain" description="N-acetyltransferase" evidence="3">
    <location>
        <begin position="38"/>
        <end position="197"/>
    </location>
</feature>
<reference evidence="4" key="1">
    <citation type="submission" date="2024-05" db="EMBL/GenBank/DDBJ databases">
        <authorList>
            <person name="Cai S.Y."/>
            <person name="Jin L.M."/>
            <person name="Li H.R."/>
        </authorList>
    </citation>
    <scope>NUCLEOTIDE SEQUENCE</scope>
    <source>
        <strain evidence="4">A5-74</strain>
    </source>
</reference>
<dbReference type="Gene3D" id="3.40.630.30">
    <property type="match status" value="1"/>
</dbReference>
<evidence type="ECO:0000259" key="3">
    <source>
        <dbReference type="PROSITE" id="PS51186"/>
    </source>
</evidence>
<dbReference type="RefSeq" id="WP_353650707.1">
    <property type="nucleotide sequence ID" value="NZ_CP159218.1"/>
</dbReference>
<dbReference type="InterPro" id="IPR000182">
    <property type="entry name" value="GNAT_dom"/>
</dbReference>
<dbReference type="InterPro" id="IPR045039">
    <property type="entry name" value="NSI-like"/>
</dbReference>
<dbReference type="GO" id="GO:0008080">
    <property type="term" value="F:N-acetyltransferase activity"/>
    <property type="evidence" value="ECO:0007669"/>
    <property type="project" value="InterPro"/>
</dbReference>
<dbReference type="PROSITE" id="PS51186">
    <property type="entry name" value="GNAT"/>
    <property type="match status" value="1"/>
</dbReference>
<dbReference type="EMBL" id="CP159218">
    <property type="protein sequence ID" value="XCG65096.1"/>
    <property type="molecule type" value="Genomic_DNA"/>
</dbReference>
<dbReference type="SUPFAM" id="SSF55729">
    <property type="entry name" value="Acyl-CoA N-acyltransferases (Nat)"/>
    <property type="match status" value="1"/>
</dbReference>
<protein>
    <submittedName>
        <fullName evidence="4">GNAT family N-acetyltransferase</fullName>
    </submittedName>
</protein>
<evidence type="ECO:0000313" key="4">
    <source>
        <dbReference type="EMBL" id="XCG65096.1"/>
    </source>
</evidence>
<evidence type="ECO:0000256" key="1">
    <source>
        <dbReference type="ARBA" id="ARBA00022679"/>
    </source>
</evidence>
<name>A0AAU8DSB8_9ACTN</name>
<sequence>MTRAVPVGTGGDPDTGAGFLLHQVGPNGSMASDAQFGLALTSLWHTVSEAGGAVGFAPGTARPDVARRSAALLDGIRRGSIDAIAVTSDRTLVGVAVLRAGTGVIAHTGEVGPVMVDPGLQGSGLGAVLMDAVLRLARVRGLERLSLSARDGHRLPEFYRRFGFVEWGRRPGWVRVAGAEAPGGPDDRDEIFLSVTL</sequence>
<dbReference type="PANTHER" id="PTHR43626">
    <property type="entry name" value="ACYL-COA N-ACYLTRANSFERASE"/>
    <property type="match status" value="1"/>
</dbReference>
<dbReference type="AlphaFoldDB" id="A0AAU8DSB8"/>
<dbReference type="GO" id="GO:0005737">
    <property type="term" value="C:cytoplasm"/>
    <property type="evidence" value="ECO:0007669"/>
    <property type="project" value="TreeGrafter"/>
</dbReference>
<keyword evidence="1" id="KW-0808">Transferase</keyword>
<dbReference type="CDD" id="cd04301">
    <property type="entry name" value="NAT_SF"/>
    <property type="match status" value="1"/>
</dbReference>
<gene>
    <name evidence="4" type="ORF">ABLG96_07300</name>
</gene>
<keyword evidence="2" id="KW-0012">Acyltransferase</keyword>